<dbReference type="EMBL" id="CP023777">
    <property type="protein sequence ID" value="ATL46021.1"/>
    <property type="molecule type" value="Genomic_DNA"/>
</dbReference>
<dbReference type="AlphaFoldDB" id="A0A291QQ13"/>
<keyword evidence="3" id="KW-1185">Reference proteome</keyword>
<dbReference type="RefSeq" id="WP_098192411.1">
    <property type="nucleotide sequence ID" value="NZ_CP023777.1"/>
</dbReference>
<evidence type="ECO:0000313" key="2">
    <source>
        <dbReference type="EMBL" id="ATL46021.1"/>
    </source>
</evidence>
<evidence type="ECO:0000313" key="3">
    <source>
        <dbReference type="Proteomes" id="UP000220133"/>
    </source>
</evidence>
<accession>A0A291QQ13</accession>
<sequence length="201" mass="22774">MENKTHWEQIYQSKSDEEVSWTQASPVTSIRLIQELNLSPLDPVIDIGAGNSRLAEQLLQLGYKDITVLDISGAAIEKSKARLGEAAGKINWIVTDILNFQPKRRYALWHDRATFHFLTEPSLQEKYIQIANSCVDKAAVIATFSKNGPAKCSGLKVQQYDAASLSQAWQAYFPKASCFTEEHITPFNTRQEFLFCKFERI</sequence>
<name>A0A291QQ13_9BACT</name>
<protein>
    <submittedName>
        <fullName evidence="2">SAM-dependent methyltransferase</fullName>
    </submittedName>
</protein>
<dbReference type="PANTHER" id="PTHR12843">
    <property type="entry name" value="PROTEIN-LYSINE N-METHYLTRANSFERASE METTL10"/>
    <property type="match status" value="1"/>
</dbReference>
<dbReference type="OrthoDB" id="9788660at2"/>
<dbReference type="Proteomes" id="UP000220133">
    <property type="component" value="Chromosome"/>
</dbReference>
<dbReference type="GO" id="GO:0008168">
    <property type="term" value="F:methyltransferase activity"/>
    <property type="evidence" value="ECO:0007669"/>
    <property type="project" value="UniProtKB-KW"/>
</dbReference>
<gene>
    <name evidence="2" type="ORF">COR50_01955</name>
</gene>
<proteinExistence type="predicted"/>
<feature type="domain" description="Methyltransferase" evidence="1">
    <location>
        <begin position="44"/>
        <end position="126"/>
    </location>
</feature>
<reference evidence="2 3" key="1">
    <citation type="submission" date="2017-10" db="EMBL/GenBank/DDBJ databases">
        <title>Paenichitinophaga pekingensis gen. nov., sp. nov., isolated from activated sludge.</title>
        <authorList>
            <person name="Jin D."/>
            <person name="Kong X."/>
            <person name="Deng Y."/>
            <person name="Bai Z."/>
        </authorList>
    </citation>
    <scope>NUCLEOTIDE SEQUENCE [LARGE SCALE GENOMIC DNA]</scope>
    <source>
        <strain evidence="2 3">13</strain>
    </source>
</reference>
<evidence type="ECO:0000259" key="1">
    <source>
        <dbReference type="Pfam" id="PF13649"/>
    </source>
</evidence>
<dbReference type="Gene3D" id="3.40.50.150">
    <property type="entry name" value="Vaccinia Virus protein VP39"/>
    <property type="match status" value="1"/>
</dbReference>
<dbReference type="CDD" id="cd02440">
    <property type="entry name" value="AdoMet_MTases"/>
    <property type="match status" value="1"/>
</dbReference>
<keyword evidence="2" id="KW-0808">Transferase</keyword>
<dbReference type="GO" id="GO:0032259">
    <property type="term" value="P:methylation"/>
    <property type="evidence" value="ECO:0007669"/>
    <property type="project" value="UniProtKB-KW"/>
</dbReference>
<dbReference type="SUPFAM" id="SSF53335">
    <property type="entry name" value="S-adenosyl-L-methionine-dependent methyltransferases"/>
    <property type="match status" value="1"/>
</dbReference>
<organism evidence="2 3">
    <name type="scientific">Chitinophaga caeni</name>
    <dbReference type="NCBI Taxonomy" id="2029983"/>
    <lineage>
        <taxon>Bacteria</taxon>
        <taxon>Pseudomonadati</taxon>
        <taxon>Bacteroidota</taxon>
        <taxon>Chitinophagia</taxon>
        <taxon>Chitinophagales</taxon>
        <taxon>Chitinophagaceae</taxon>
        <taxon>Chitinophaga</taxon>
    </lineage>
</organism>
<keyword evidence="2" id="KW-0489">Methyltransferase</keyword>
<dbReference type="Pfam" id="PF13649">
    <property type="entry name" value="Methyltransf_25"/>
    <property type="match status" value="1"/>
</dbReference>
<dbReference type="KEGG" id="cbae:COR50_01955"/>
<dbReference type="PANTHER" id="PTHR12843:SF5">
    <property type="entry name" value="EEF1A LYSINE METHYLTRANSFERASE 2"/>
    <property type="match status" value="1"/>
</dbReference>
<dbReference type="InterPro" id="IPR041698">
    <property type="entry name" value="Methyltransf_25"/>
</dbReference>
<dbReference type="InterPro" id="IPR029063">
    <property type="entry name" value="SAM-dependent_MTases_sf"/>
</dbReference>